<organism evidence="15 16">
    <name type="scientific">Pyramidobacter porci</name>
    <dbReference type="NCBI Taxonomy" id="2605789"/>
    <lineage>
        <taxon>Bacteria</taxon>
        <taxon>Thermotogati</taxon>
        <taxon>Synergistota</taxon>
        <taxon>Synergistia</taxon>
        <taxon>Synergistales</taxon>
        <taxon>Dethiosulfovibrionaceae</taxon>
        <taxon>Pyramidobacter</taxon>
    </lineage>
</organism>
<keyword evidence="11 14" id="KW-0739">Sodium transport</keyword>
<gene>
    <name evidence="15" type="ORF">FYJ74_11495</name>
</gene>
<feature type="transmembrane region" description="Helical" evidence="14">
    <location>
        <begin position="189"/>
        <end position="214"/>
    </location>
</feature>
<dbReference type="Gene3D" id="1.20.1730.10">
    <property type="entry name" value="Sodium/glucose cotransporter"/>
    <property type="match status" value="1"/>
</dbReference>
<keyword evidence="16" id="KW-1185">Reference proteome</keyword>
<dbReference type="GO" id="GO:0015824">
    <property type="term" value="P:proline transport"/>
    <property type="evidence" value="ECO:0007669"/>
    <property type="project" value="UniProtKB-UniRule"/>
</dbReference>
<dbReference type="GO" id="GO:0005886">
    <property type="term" value="C:plasma membrane"/>
    <property type="evidence" value="ECO:0007669"/>
    <property type="project" value="UniProtKB-SubCell"/>
</dbReference>
<evidence type="ECO:0000256" key="8">
    <source>
        <dbReference type="ARBA" id="ARBA00023053"/>
    </source>
</evidence>
<name>A0A6L5YEW7_9BACT</name>
<dbReference type="Pfam" id="PF00474">
    <property type="entry name" value="SSF"/>
    <property type="match status" value="1"/>
</dbReference>
<feature type="transmembrane region" description="Helical" evidence="14">
    <location>
        <begin position="121"/>
        <end position="139"/>
    </location>
</feature>
<comment type="catalytic activity">
    <reaction evidence="12">
        <text>L-proline(in) + Na(+)(in) = L-proline(out) + Na(+)(out)</text>
        <dbReference type="Rhea" id="RHEA:28967"/>
        <dbReference type="ChEBI" id="CHEBI:29101"/>
        <dbReference type="ChEBI" id="CHEBI:60039"/>
    </reaction>
</comment>
<evidence type="ECO:0000313" key="16">
    <source>
        <dbReference type="Proteomes" id="UP000473699"/>
    </source>
</evidence>
<keyword evidence="9 14" id="KW-0406">Ion transport</keyword>
<evidence type="ECO:0000256" key="10">
    <source>
        <dbReference type="ARBA" id="ARBA00023136"/>
    </source>
</evidence>
<evidence type="ECO:0000256" key="2">
    <source>
        <dbReference type="ARBA" id="ARBA00006434"/>
    </source>
</evidence>
<sequence>MGVIIAVIVAYMALMLGIGWAASKKVKTSRDYLIGGKKFGVLLTAMAHQAAGLSGWLFLAWSSQVASMGLAAVWTSVSSGFAPFVNFFALAKKVSRFTGLSGAKSFIDLIEARYYDEDKRVIRVISAVIIFVSITVYMASQLMAAGTTFKAILGWDYKWSIILATAIVTLYTSAGGLLAVVWTDFIQGCLMIFAVLAGAYVAFSQTGSIADIFAAVGQVDAAKMNIWINLWTIVGLLSAGLLGYMGQPQLVQMFMGMENPADSRKSAMVAGCTGVFMLFATLFINMACMVLFPDSADKNTNFIRLIMTYTPKILVGIVTAAILAAVMSSADALLHVVNTTVCQDFYNKLFKNGTANDRDVVLVGRVTALIVGAAAAWIAFNPFEGILWVNWWAWGGLSTFAPVILIGLYWKRATREGAIAALIGGFAGSALWFAAGYYKWLHLTFVAFSAAAILLVVVSWLTSPPPARVQEMVERLRSR</sequence>
<dbReference type="InterPro" id="IPR011851">
    <property type="entry name" value="Na/Pro_symporter"/>
</dbReference>
<dbReference type="AlphaFoldDB" id="A0A6L5YEW7"/>
<keyword evidence="3 14" id="KW-0813">Transport</keyword>
<dbReference type="NCBIfam" id="TIGR00813">
    <property type="entry name" value="sss"/>
    <property type="match status" value="1"/>
</dbReference>
<protein>
    <recommendedName>
        <fullName evidence="14">Sodium/proline symporter</fullName>
    </recommendedName>
    <alternativeName>
        <fullName evidence="14">Proline permease</fullName>
    </alternativeName>
</protein>
<evidence type="ECO:0000256" key="1">
    <source>
        <dbReference type="ARBA" id="ARBA00004651"/>
    </source>
</evidence>
<proteinExistence type="inferred from homology"/>
<evidence type="ECO:0000256" key="7">
    <source>
        <dbReference type="ARBA" id="ARBA00022989"/>
    </source>
</evidence>
<feature type="transmembrane region" description="Helical" evidence="14">
    <location>
        <begin position="313"/>
        <end position="338"/>
    </location>
</feature>
<feature type="transmembrane region" description="Helical" evidence="14">
    <location>
        <begin position="440"/>
        <end position="462"/>
    </location>
</feature>
<dbReference type="PROSITE" id="PS00456">
    <property type="entry name" value="NA_SOLUT_SYMP_1"/>
    <property type="match status" value="1"/>
</dbReference>
<dbReference type="PROSITE" id="PS00457">
    <property type="entry name" value="NA_SOLUT_SYMP_2"/>
    <property type="match status" value="1"/>
</dbReference>
<comment type="similarity">
    <text evidence="2 13">Belongs to the sodium:solute symporter (SSF) (TC 2.A.21) family.</text>
</comment>
<evidence type="ECO:0000256" key="13">
    <source>
        <dbReference type="RuleBase" id="RU362091"/>
    </source>
</evidence>
<keyword evidence="14" id="KW-0029">Amino-acid transport</keyword>
<comment type="caution">
    <text evidence="15">The sequence shown here is derived from an EMBL/GenBank/DDBJ whole genome shotgun (WGS) entry which is preliminary data.</text>
</comment>
<dbReference type="InterPro" id="IPR038377">
    <property type="entry name" value="Na/Glc_symporter_sf"/>
</dbReference>
<keyword evidence="4 14" id="KW-1003">Cell membrane</keyword>
<keyword evidence="6 14" id="KW-0769">Symport</keyword>
<dbReference type="GO" id="GO:0005298">
    <property type="term" value="F:proline:sodium symporter activity"/>
    <property type="evidence" value="ECO:0007669"/>
    <property type="project" value="UniProtKB-UniRule"/>
</dbReference>
<dbReference type="CDD" id="cd11475">
    <property type="entry name" value="SLC5sbd_PutP"/>
    <property type="match status" value="1"/>
</dbReference>
<comment type="subcellular location">
    <subcellularLocation>
        <location evidence="1 14">Cell membrane</location>
        <topology evidence="1 14">Multi-pass membrane protein</topology>
    </subcellularLocation>
</comment>
<evidence type="ECO:0000313" key="15">
    <source>
        <dbReference type="EMBL" id="MST56645.1"/>
    </source>
</evidence>
<keyword evidence="8 14" id="KW-0915">Sodium</keyword>
<evidence type="ECO:0000256" key="5">
    <source>
        <dbReference type="ARBA" id="ARBA00022692"/>
    </source>
</evidence>
<evidence type="ECO:0000256" key="9">
    <source>
        <dbReference type="ARBA" id="ARBA00023065"/>
    </source>
</evidence>
<evidence type="ECO:0000256" key="14">
    <source>
        <dbReference type="RuleBase" id="RU366012"/>
    </source>
</evidence>
<feature type="transmembrane region" description="Helical" evidence="14">
    <location>
        <begin position="267"/>
        <end position="293"/>
    </location>
</feature>
<dbReference type="PANTHER" id="PTHR48086">
    <property type="entry name" value="SODIUM/PROLINE SYMPORTER-RELATED"/>
    <property type="match status" value="1"/>
</dbReference>
<dbReference type="Proteomes" id="UP000473699">
    <property type="component" value="Unassembled WGS sequence"/>
</dbReference>
<feature type="transmembrane region" description="Helical" evidence="14">
    <location>
        <begin position="6"/>
        <end position="23"/>
    </location>
</feature>
<keyword evidence="10 14" id="KW-0472">Membrane</keyword>
<dbReference type="InterPro" id="IPR018212">
    <property type="entry name" value="Na/solute_symporter_CS"/>
</dbReference>
<keyword evidence="5 14" id="KW-0812">Transmembrane</keyword>
<accession>A0A6L5YEW7</accession>
<evidence type="ECO:0000256" key="3">
    <source>
        <dbReference type="ARBA" id="ARBA00022448"/>
    </source>
</evidence>
<keyword evidence="7 14" id="KW-1133">Transmembrane helix</keyword>
<dbReference type="GO" id="GO:0031402">
    <property type="term" value="F:sodium ion binding"/>
    <property type="evidence" value="ECO:0007669"/>
    <property type="project" value="UniProtKB-UniRule"/>
</dbReference>
<dbReference type="PROSITE" id="PS50283">
    <property type="entry name" value="NA_SOLUT_SYMP_3"/>
    <property type="match status" value="1"/>
</dbReference>
<dbReference type="RefSeq" id="WP_154529716.1">
    <property type="nucleotide sequence ID" value="NZ_VUNH01000015.1"/>
</dbReference>
<feature type="transmembrane region" description="Helical" evidence="14">
    <location>
        <begin position="159"/>
        <end position="182"/>
    </location>
</feature>
<reference evidence="15 16" key="1">
    <citation type="submission" date="2019-08" db="EMBL/GenBank/DDBJ databases">
        <title>In-depth cultivation of the pig gut microbiome towards novel bacterial diversity and tailored functional studies.</title>
        <authorList>
            <person name="Wylensek D."/>
            <person name="Hitch T.C.A."/>
            <person name="Clavel T."/>
        </authorList>
    </citation>
    <scope>NUCLEOTIDE SEQUENCE [LARGE SCALE GENOMIC DNA]</scope>
    <source>
        <strain evidence="15 16">SM-530-WT-4B</strain>
    </source>
</reference>
<dbReference type="InterPro" id="IPR001734">
    <property type="entry name" value="Na/solute_symporter"/>
</dbReference>
<feature type="transmembrane region" description="Helical" evidence="14">
    <location>
        <begin position="39"/>
        <end position="59"/>
    </location>
</feature>
<comment type="function">
    <text evidence="14">Catalyzes the sodium-dependent uptake of extracellular L-proline.</text>
</comment>
<feature type="transmembrane region" description="Helical" evidence="14">
    <location>
        <begin position="417"/>
        <end position="434"/>
    </location>
</feature>
<dbReference type="InterPro" id="IPR050277">
    <property type="entry name" value="Sodium:Solute_Symporter"/>
</dbReference>
<dbReference type="PANTHER" id="PTHR48086:SF3">
    <property type="entry name" value="SODIUM_PROLINE SYMPORTER"/>
    <property type="match status" value="1"/>
</dbReference>
<feature type="transmembrane region" description="Helical" evidence="14">
    <location>
        <begin position="359"/>
        <end position="379"/>
    </location>
</feature>
<feature type="transmembrane region" description="Helical" evidence="14">
    <location>
        <begin position="391"/>
        <end position="410"/>
    </location>
</feature>
<feature type="transmembrane region" description="Helical" evidence="14">
    <location>
        <begin position="71"/>
        <end position="91"/>
    </location>
</feature>
<evidence type="ECO:0000256" key="12">
    <source>
        <dbReference type="ARBA" id="ARBA00033708"/>
    </source>
</evidence>
<feature type="transmembrane region" description="Helical" evidence="14">
    <location>
        <begin position="226"/>
        <end position="246"/>
    </location>
</feature>
<evidence type="ECO:0000256" key="11">
    <source>
        <dbReference type="ARBA" id="ARBA00023201"/>
    </source>
</evidence>
<evidence type="ECO:0000256" key="4">
    <source>
        <dbReference type="ARBA" id="ARBA00022475"/>
    </source>
</evidence>
<evidence type="ECO:0000256" key="6">
    <source>
        <dbReference type="ARBA" id="ARBA00022847"/>
    </source>
</evidence>
<dbReference type="EMBL" id="VUNH01000015">
    <property type="protein sequence ID" value="MST56645.1"/>
    <property type="molecule type" value="Genomic_DNA"/>
</dbReference>